<dbReference type="RefSeq" id="WP_093143838.1">
    <property type="nucleotide sequence ID" value="NZ_FOXF01000077.1"/>
</dbReference>
<evidence type="ECO:0000256" key="4">
    <source>
        <dbReference type="ARBA" id="ARBA00023012"/>
    </source>
</evidence>
<evidence type="ECO:0000313" key="11">
    <source>
        <dbReference type="EMBL" id="SFP77665.1"/>
    </source>
</evidence>
<dbReference type="CDD" id="cd17546">
    <property type="entry name" value="REC_hyHK_CKI1_RcsC-like"/>
    <property type="match status" value="1"/>
</dbReference>
<dbReference type="Gene3D" id="1.10.287.130">
    <property type="match status" value="1"/>
</dbReference>
<dbReference type="InterPro" id="IPR005467">
    <property type="entry name" value="His_kinase_dom"/>
</dbReference>
<dbReference type="CDD" id="cd16922">
    <property type="entry name" value="HATPase_EvgS-ArcB-TorS-like"/>
    <property type="match status" value="1"/>
</dbReference>
<dbReference type="PROSITE" id="PS50113">
    <property type="entry name" value="PAC"/>
    <property type="match status" value="1"/>
</dbReference>
<dbReference type="InterPro" id="IPR004358">
    <property type="entry name" value="Sig_transdc_His_kin-like_C"/>
</dbReference>
<dbReference type="InterPro" id="IPR000014">
    <property type="entry name" value="PAS"/>
</dbReference>
<dbReference type="EMBL" id="FOXF01000077">
    <property type="protein sequence ID" value="SFP77665.1"/>
    <property type="molecule type" value="Genomic_DNA"/>
</dbReference>
<proteinExistence type="predicted"/>
<feature type="compositionally biased region" description="Polar residues" evidence="7">
    <location>
        <begin position="745"/>
        <end position="761"/>
    </location>
</feature>
<feature type="modified residue" description="4-aspartylphosphate" evidence="5">
    <location>
        <position position="653"/>
    </location>
</feature>
<dbReference type="SMART" id="SM00388">
    <property type="entry name" value="HisKA"/>
    <property type="match status" value="1"/>
</dbReference>
<dbReference type="InterPro" id="IPR036890">
    <property type="entry name" value="HATPase_C_sf"/>
</dbReference>
<dbReference type="InterPro" id="IPR003594">
    <property type="entry name" value="HATPase_dom"/>
</dbReference>
<dbReference type="PROSITE" id="PS50109">
    <property type="entry name" value="HIS_KIN"/>
    <property type="match status" value="1"/>
</dbReference>
<dbReference type="Pfam" id="PF00512">
    <property type="entry name" value="HisKA"/>
    <property type="match status" value="1"/>
</dbReference>
<evidence type="ECO:0000256" key="6">
    <source>
        <dbReference type="SAM" id="Coils"/>
    </source>
</evidence>
<dbReference type="SMART" id="SM00387">
    <property type="entry name" value="HATPase_c"/>
    <property type="match status" value="1"/>
</dbReference>
<evidence type="ECO:0000256" key="3">
    <source>
        <dbReference type="ARBA" id="ARBA00022553"/>
    </source>
</evidence>
<dbReference type="NCBIfam" id="TIGR00229">
    <property type="entry name" value="sensory_box"/>
    <property type="match status" value="1"/>
</dbReference>
<feature type="coiled-coil region" evidence="6">
    <location>
        <begin position="1"/>
        <end position="28"/>
    </location>
</feature>
<dbReference type="OrthoDB" id="9810730at2"/>
<dbReference type="InterPro" id="IPR036097">
    <property type="entry name" value="HisK_dim/P_sf"/>
</dbReference>
<dbReference type="Gene3D" id="3.30.565.10">
    <property type="entry name" value="Histidine kinase-like ATPase, C-terminal domain"/>
    <property type="match status" value="1"/>
</dbReference>
<evidence type="ECO:0000256" key="5">
    <source>
        <dbReference type="PROSITE-ProRule" id="PRU00169"/>
    </source>
</evidence>
<dbReference type="AlphaFoldDB" id="A0A662ZL17"/>
<reference evidence="11 12" key="1">
    <citation type="submission" date="2016-10" db="EMBL/GenBank/DDBJ databases">
        <authorList>
            <person name="Varghese N."/>
            <person name="Submissions S."/>
        </authorList>
    </citation>
    <scope>NUCLEOTIDE SEQUENCE [LARGE SCALE GENOMIC DNA]</scope>
    <source>
        <strain evidence="11 12">DSM 1361</strain>
    </source>
</reference>
<gene>
    <name evidence="11" type="ORF">SAMN02910344_02279</name>
</gene>
<dbReference type="Gene3D" id="3.40.50.2300">
    <property type="match status" value="1"/>
</dbReference>
<dbReference type="PRINTS" id="PR00344">
    <property type="entry name" value="BCTRLSENSOR"/>
</dbReference>
<evidence type="ECO:0000259" key="9">
    <source>
        <dbReference type="PROSITE" id="PS50110"/>
    </source>
</evidence>
<dbReference type="InterPro" id="IPR011006">
    <property type="entry name" value="CheY-like_superfamily"/>
</dbReference>
<name>A0A662ZL17_9GAMM</name>
<dbReference type="EC" id="2.7.13.3" evidence="2"/>
<keyword evidence="12" id="KW-1185">Reference proteome</keyword>
<dbReference type="Pfam" id="PF02518">
    <property type="entry name" value="HATPase_c"/>
    <property type="match status" value="1"/>
</dbReference>
<dbReference type="PROSITE" id="PS50110">
    <property type="entry name" value="RESPONSE_REGULATORY"/>
    <property type="match status" value="1"/>
</dbReference>
<protein>
    <recommendedName>
        <fullName evidence="2">histidine kinase</fullName>
        <ecNumber evidence="2">2.7.13.3</ecNumber>
    </recommendedName>
</protein>
<dbReference type="PANTHER" id="PTHR45339:SF1">
    <property type="entry name" value="HYBRID SIGNAL TRANSDUCTION HISTIDINE KINASE J"/>
    <property type="match status" value="1"/>
</dbReference>
<feature type="domain" description="Histidine kinase" evidence="8">
    <location>
        <begin position="364"/>
        <end position="580"/>
    </location>
</feature>
<sequence length="791" mass="89452">MISIEQRIAKLEAELRQARLEVELARDREMKLVDNRKNIFNVFYELFTANGQEQQFATLIAALHNIITFEEVVLISHSMEAGDSDNMEIIYASHQVLRDHQWGLAGPLSIALKTQDIIILSNPGVARGFESTDPEFSSLVRSVMVIPIIFEHQHLLFVCTHHVPLRLDMRSRVDVKNYLPFIEQSIACISYRTQLEKIVTEHTNEMVDYHSKLQSFRNLSHEIFWQTDTEHKLVQVSVESGNIHFLDSNDKRNLPIYESFIGKTVYDLLDSEQINKHSQSMVDLVKLVKDHAFISNIELPFRLGGRTLWVAISGEPYYGQNGEYLGYRGIVKDITREHKERQDFENAKIEAEQADRSKTEYLAVMSHEIKTPLQAILGMIDLLEQTQLNEVQTSYIRHVHQSASLLQTILHDVLDLSRITSKAMTLENLSFDIKFALNSTIIQMRDKALEKNISLKLNIADNFPTLIYGDQHRLSQILFNLINNAIKFTSVGGVTVNAERFENRLKFSITDTGPGIEPENLSNLFKPFVQVDSSISRKYGGTGLGLSICKRLVEHMGGKIGIRSEKGKGSTFWFEIPCKVPSSPLIGANSVRRDKTEHRDHNYRILLVEDSQINQFVIKTMLEKLGHIVTLANNGQEAIDAIRKELPDLVLMDIRMPVMDGIEATRQILGTIAPLPIVALTANNSDEERIECRKVGMVSIASKPVTTQTLKVLLDDLEGVIEEYGQKLKEGNYKLISHLPETPAESENSDNTKVGTVSSENTKSNASLIDALIKNKLGANRNSKSSNNQRT</sequence>
<keyword evidence="4" id="KW-0902">Two-component regulatory system</keyword>
<dbReference type="Pfam" id="PF00072">
    <property type="entry name" value="Response_reg"/>
    <property type="match status" value="1"/>
</dbReference>
<dbReference type="GO" id="GO:0000155">
    <property type="term" value="F:phosphorelay sensor kinase activity"/>
    <property type="evidence" value="ECO:0007669"/>
    <property type="project" value="InterPro"/>
</dbReference>
<dbReference type="PANTHER" id="PTHR45339">
    <property type="entry name" value="HYBRID SIGNAL TRANSDUCTION HISTIDINE KINASE J"/>
    <property type="match status" value="1"/>
</dbReference>
<evidence type="ECO:0000256" key="7">
    <source>
        <dbReference type="SAM" id="MobiDB-lite"/>
    </source>
</evidence>
<evidence type="ECO:0000256" key="1">
    <source>
        <dbReference type="ARBA" id="ARBA00000085"/>
    </source>
</evidence>
<comment type="catalytic activity">
    <reaction evidence="1">
        <text>ATP + protein L-histidine = ADP + protein N-phospho-L-histidine.</text>
        <dbReference type="EC" id="2.7.13.3"/>
    </reaction>
</comment>
<keyword evidence="6" id="KW-0175">Coiled coil</keyword>
<dbReference type="CDD" id="cd00130">
    <property type="entry name" value="PAS"/>
    <property type="match status" value="1"/>
</dbReference>
<dbReference type="InterPro" id="IPR003661">
    <property type="entry name" value="HisK_dim/P_dom"/>
</dbReference>
<feature type="domain" description="PAC" evidence="10">
    <location>
        <begin position="293"/>
        <end position="346"/>
    </location>
</feature>
<organism evidence="11 12">
    <name type="scientific">Ruminobacter amylophilus</name>
    <dbReference type="NCBI Taxonomy" id="867"/>
    <lineage>
        <taxon>Bacteria</taxon>
        <taxon>Pseudomonadati</taxon>
        <taxon>Pseudomonadota</taxon>
        <taxon>Gammaproteobacteria</taxon>
        <taxon>Aeromonadales</taxon>
        <taxon>Succinivibrionaceae</taxon>
        <taxon>Ruminobacter</taxon>
    </lineage>
</organism>
<dbReference type="SUPFAM" id="SSF52172">
    <property type="entry name" value="CheY-like"/>
    <property type="match status" value="1"/>
</dbReference>
<evidence type="ECO:0000259" key="8">
    <source>
        <dbReference type="PROSITE" id="PS50109"/>
    </source>
</evidence>
<dbReference type="SMART" id="SM00448">
    <property type="entry name" value="REC"/>
    <property type="match status" value="1"/>
</dbReference>
<dbReference type="CDD" id="cd00082">
    <property type="entry name" value="HisKA"/>
    <property type="match status" value="1"/>
</dbReference>
<evidence type="ECO:0000259" key="10">
    <source>
        <dbReference type="PROSITE" id="PS50113"/>
    </source>
</evidence>
<dbReference type="Proteomes" id="UP000243745">
    <property type="component" value="Unassembled WGS sequence"/>
</dbReference>
<dbReference type="SUPFAM" id="SSF55874">
    <property type="entry name" value="ATPase domain of HSP90 chaperone/DNA topoisomerase II/histidine kinase"/>
    <property type="match status" value="1"/>
</dbReference>
<keyword evidence="3 5" id="KW-0597">Phosphoprotein</keyword>
<dbReference type="SUPFAM" id="SSF55785">
    <property type="entry name" value="PYP-like sensor domain (PAS domain)"/>
    <property type="match status" value="1"/>
</dbReference>
<dbReference type="SUPFAM" id="SSF47384">
    <property type="entry name" value="Homodimeric domain of signal transducing histidine kinase"/>
    <property type="match status" value="1"/>
</dbReference>
<evidence type="ECO:0000256" key="2">
    <source>
        <dbReference type="ARBA" id="ARBA00012438"/>
    </source>
</evidence>
<accession>A0A662ZL17</accession>
<evidence type="ECO:0000313" key="12">
    <source>
        <dbReference type="Proteomes" id="UP000243745"/>
    </source>
</evidence>
<dbReference type="FunFam" id="3.30.565.10:FF:000010">
    <property type="entry name" value="Sensor histidine kinase RcsC"/>
    <property type="match status" value="1"/>
</dbReference>
<dbReference type="InterPro" id="IPR035965">
    <property type="entry name" value="PAS-like_dom_sf"/>
</dbReference>
<feature type="domain" description="Response regulatory" evidence="9">
    <location>
        <begin position="604"/>
        <end position="718"/>
    </location>
</feature>
<dbReference type="Gene3D" id="3.30.450.20">
    <property type="entry name" value="PAS domain"/>
    <property type="match status" value="1"/>
</dbReference>
<dbReference type="InterPro" id="IPR001789">
    <property type="entry name" value="Sig_transdc_resp-reg_receiver"/>
</dbReference>
<dbReference type="InterPro" id="IPR000700">
    <property type="entry name" value="PAS-assoc_C"/>
</dbReference>
<feature type="region of interest" description="Disordered" evidence="7">
    <location>
        <begin position="740"/>
        <end position="761"/>
    </location>
</feature>